<organism evidence="4 5">
    <name type="scientific">Exiguobacterium oxidotolerans</name>
    <dbReference type="NCBI Taxonomy" id="223958"/>
    <lineage>
        <taxon>Bacteria</taxon>
        <taxon>Bacillati</taxon>
        <taxon>Bacillota</taxon>
        <taxon>Bacilli</taxon>
        <taxon>Bacillales</taxon>
        <taxon>Bacillales Family XII. Incertae Sedis</taxon>
        <taxon>Exiguobacterium</taxon>
    </lineage>
</organism>
<dbReference type="InterPro" id="IPR000944">
    <property type="entry name" value="Tscrpt_reg_Rrf2"/>
</dbReference>
<dbReference type="EMBL" id="CABWKQ010000030">
    <property type="protein sequence ID" value="VWX37787.1"/>
    <property type="molecule type" value="Genomic_DNA"/>
</dbReference>
<proteinExistence type="predicted"/>
<dbReference type="InterPro" id="IPR036388">
    <property type="entry name" value="WH-like_DNA-bd_sf"/>
</dbReference>
<dbReference type="AlphaFoldDB" id="A0A653IF01"/>
<evidence type="ECO:0000256" key="3">
    <source>
        <dbReference type="ARBA" id="ARBA00040173"/>
    </source>
</evidence>
<dbReference type="SUPFAM" id="SSF46785">
    <property type="entry name" value="Winged helix' DNA-binding domain"/>
    <property type="match status" value="1"/>
</dbReference>
<dbReference type="NCBIfam" id="TIGR00738">
    <property type="entry name" value="rrf2_super"/>
    <property type="match status" value="1"/>
</dbReference>
<dbReference type="Gene3D" id="1.10.10.10">
    <property type="entry name" value="Winged helix-like DNA-binding domain superfamily/Winged helix DNA-binding domain"/>
    <property type="match status" value="1"/>
</dbReference>
<name>A0A653IF01_9BACL</name>
<dbReference type="RefSeq" id="WP_159173733.1">
    <property type="nucleotide sequence ID" value="NZ_LR732312.1"/>
</dbReference>
<evidence type="ECO:0000256" key="1">
    <source>
        <dbReference type="ARBA" id="ARBA00023125"/>
    </source>
</evidence>
<keyword evidence="1" id="KW-0238">DNA-binding</keyword>
<dbReference type="GO" id="GO:0005829">
    <property type="term" value="C:cytosol"/>
    <property type="evidence" value="ECO:0007669"/>
    <property type="project" value="TreeGrafter"/>
</dbReference>
<dbReference type="PROSITE" id="PS51197">
    <property type="entry name" value="HTH_RRF2_2"/>
    <property type="match status" value="1"/>
</dbReference>
<dbReference type="PANTHER" id="PTHR33221:SF4">
    <property type="entry name" value="HTH-TYPE TRANSCRIPTIONAL REPRESSOR NSRR"/>
    <property type="match status" value="1"/>
</dbReference>
<reference evidence="4 5" key="1">
    <citation type="submission" date="2019-10" db="EMBL/GenBank/DDBJ databases">
        <authorList>
            <person name="Karimi E."/>
        </authorList>
    </citation>
    <scope>NUCLEOTIDE SEQUENCE [LARGE SCALE GENOMIC DNA]</scope>
    <source>
        <strain evidence="4">Exiguobacterium sp. 9Y</strain>
    </source>
</reference>
<accession>A0A653IF01</accession>
<evidence type="ECO:0000313" key="5">
    <source>
        <dbReference type="Proteomes" id="UP000439752"/>
    </source>
</evidence>
<sequence length="146" mass="16612">MRMTRYTDYAIRSLLFAGAHADRLVRIQEVADCYDISKNHLMKVVYRLGQNGLIHSVRGRGGGFRLASPPDEIYLGDVVQLFEPTTHFLDPQEGMVEHPSLDPARTAFDEAIEAFHQVLNSYTIQDLLHPANELHPQILEMIPTRN</sequence>
<dbReference type="InterPro" id="IPR030489">
    <property type="entry name" value="TR_Rrf2-type_CS"/>
</dbReference>
<dbReference type="GO" id="GO:0003700">
    <property type="term" value="F:DNA-binding transcription factor activity"/>
    <property type="evidence" value="ECO:0007669"/>
    <property type="project" value="TreeGrafter"/>
</dbReference>
<comment type="cofactor">
    <cofactor evidence="2">
        <name>[2Fe-2S] cluster</name>
        <dbReference type="ChEBI" id="CHEBI:190135"/>
    </cofactor>
</comment>
<dbReference type="GO" id="GO:0003677">
    <property type="term" value="F:DNA binding"/>
    <property type="evidence" value="ECO:0007669"/>
    <property type="project" value="UniProtKB-KW"/>
</dbReference>
<dbReference type="InterPro" id="IPR036390">
    <property type="entry name" value="WH_DNA-bd_sf"/>
</dbReference>
<dbReference type="Proteomes" id="UP000439752">
    <property type="component" value="Unassembled WGS sequence"/>
</dbReference>
<dbReference type="PROSITE" id="PS01332">
    <property type="entry name" value="HTH_RRF2_1"/>
    <property type="match status" value="1"/>
</dbReference>
<dbReference type="PANTHER" id="PTHR33221">
    <property type="entry name" value="WINGED HELIX-TURN-HELIX TRANSCRIPTIONAL REGULATOR, RRF2 FAMILY"/>
    <property type="match status" value="1"/>
</dbReference>
<evidence type="ECO:0000256" key="2">
    <source>
        <dbReference type="ARBA" id="ARBA00034078"/>
    </source>
</evidence>
<evidence type="ECO:0000313" key="4">
    <source>
        <dbReference type="EMBL" id="VWX37787.1"/>
    </source>
</evidence>
<gene>
    <name evidence="4" type="primary">nsrR</name>
    <name evidence="4" type="ORF">EXIGUO9Y_360067</name>
</gene>
<protein>
    <recommendedName>
        <fullName evidence="3">HTH-type transcriptional regulator NsrR</fullName>
    </recommendedName>
</protein>
<dbReference type="Pfam" id="PF02082">
    <property type="entry name" value="Rrf2"/>
    <property type="match status" value="1"/>
</dbReference>
<keyword evidence="5" id="KW-1185">Reference proteome</keyword>